<feature type="transmembrane region" description="Helical" evidence="7">
    <location>
        <begin position="157"/>
        <end position="181"/>
    </location>
</feature>
<evidence type="ECO:0000256" key="1">
    <source>
        <dbReference type="ARBA" id="ARBA00004141"/>
    </source>
</evidence>
<dbReference type="InterPro" id="IPR052337">
    <property type="entry name" value="SAT4-like"/>
</dbReference>
<dbReference type="EMBL" id="AZHD01000003">
    <property type="protein sequence ID" value="OAA65666.1"/>
    <property type="molecule type" value="Genomic_DNA"/>
</dbReference>
<reference evidence="9 10" key="1">
    <citation type="journal article" date="2016" name="Genome Biol. Evol.">
        <title>Divergent and convergent evolution of fungal pathogenicity.</title>
        <authorList>
            <person name="Shang Y."/>
            <person name="Xiao G."/>
            <person name="Zheng P."/>
            <person name="Cen K."/>
            <person name="Zhan S."/>
            <person name="Wang C."/>
        </authorList>
    </citation>
    <scope>NUCLEOTIDE SEQUENCE [LARGE SCALE GENOMIC DNA]</scope>
    <source>
        <strain evidence="9 10">RCEF 264</strain>
    </source>
</reference>
<dbReference type="AlphaFoldDB" id="A0A167Y0I0"/>
<evidence type="ECO:0000256" key="6">
    <source>
        <dbReference type="SAM" id="MobiDB-lite"/>
    </source>
</evidence>
<keyword evidence="3 7" id="KW-1133">Transmembrane helix</keyword>
<organism evidence="9 10">
    <name type="scientific">Niveomyces insectorum RCEF 264</name>
    <dbReference type="NCBI Taxonomy" id="1081102"/>
    <lineage>
        <taxon>Eukaryota</taxon>
        <taxon>Fungi</taxon>
        <taxon>Dikarya</taxon>
        <taxon>Ascomycota</taxon>
        <taxon>Pezizomycotina</taxon>
        <taxon>Sordariomycetes</taxon>
        <taxon>Hypocreomycetidae</taxon>
        <taxon>Hypocreales</taxon>
        <taxon>Cordycipitaceae</taxon>
        <taxon>Niveomyces</taxon>
    </lineage>
</organism>
<dbReference type="PANTHER" id="PTHR33048">
    <property type="entry name" value="PTH11-LIKE INTEGRAL MEMBRANE PROTEIN (AFU_ORTHOLOGUE AFUA_5G11245)"/>
    <property type="match status" value="1"/>
</dbReference>
<evidence type="ECO:0000256" key="4">
    <source>
        <dbReference type="ARBA" id="ARBA00023136"/>
    </source>
</evidence>
<dbReference type="OrthoDB" id="61113at2759"/>
<gene>
    <name evidence="9" type="ORF">SPI_02453</name>
</gene>
<feature type="transmembrane region" description="Helical" evidence="7">
    <location>
        <begin position="230"/>
        <end position="256"/>
    </location>
</feature>
<proteinExistence type="inferred from homology"/>
<feature type="transmembrane region" description="Helical" evidence="7">
    <location>
        <begin position="110"/>
        <end position="137"/>
    </location>
</feature>
<dbReference type="Pfam" id="PF20684">
    <property type="entry name" value="Fung_rhodopsin"/>
    <property type="match status" value="1"/>
</dbReference>
<dbReference type="GO" id="GO:0016020">
    <property type="term" value="C:membrane"/>
    <property type="evidence" value="ECO:0007669"/>
    <property type="project" value="UniProtKB-SubCell"/>
</dbReference>
<accession>A0A167Y0I0</accession>
<evidence type="ECO:0000313" key="10">
    <source>
        <dbReference type="Proteomes" id="UP000076874"/>
    </source>
</evidence>
<dbReference type="Proteomes" id="UP000076874">
    <property type="component" value="Unassembled WGS sequence"/>
</dbReference>
<comment type="caution">
    <text evidence="9">The sequence shown here is derived from an EMBL/GenBank/DDBJ whole genome shotgun (WGS) entry which is preliminary data.</text>
</comment>
<evidence type="ECO:0000259" key="8">
    <source>
        <dbReference type="Pfam" id="PF20684"/>
    </source>
</evidence>
<feature type="domain" description="Rhodopsin" evidence="8">
    <location>
        <begin position="32"/>
        <end position="260"/>
    </location>
</feature>
<evidence type="ECO:0000313" key="9">
    <source>
        <dbReference type="EMBL" id="OAA65666.1"/>
    </source>
</evidence>
<keyword evidence="2 7" id="KW-0812">Transmembrane</keyword>
<feature type="compositionally biased region" description="Low complexity" evidence="6">
    <location>
        <begin position="294"/>
        <end position="305"/>
    </location>
</feature>
<feature type="region of interest" description="Disordered" evidence="6">
    <location>
        <begin position="285"/>
        <end position="305"/>
    </location>
</feature>
<protein>
    <recommendedName>
        <fullName evidence="8">Rhodopsin domain-containing protein</fullName>
    </recommendedName>
</protein>
<name>A0A167Y0I0_9HYPO</name>
<evidence type="ECO:0000256" key="7">
    <source>
        <dbReference type="SAM" id="Phobius"/>
    </source>
</evidence>
<keyword evidence="10" id="KW-1185">Reference proteome</keyword>
<comment type="subcellular location">
    <subcellularLocation>
        <location evidence="1">Membrane</location>
        <topology evidence="1">Multi-pass membrane protein</topology>
    </subcellularLocation>
</comment>
<evidence type="ECO:0000256" key="5">
    <source>
        <dbReference type="ARBA" id="ARBA00038359"/>
    </source>
</evidence>
<feature type="transmembrane region" description="Helical" evidence="7">
    <location>
        <begin position="69"/>
        <end position="89"/>
    </location>
</feature>
<dbReference type="PANTHER" id="PTHR33048:SF47">
    <property type="entry name" value="INTEGRAL MEMBRANE PROTEIN-RELATED"/>
    <property type="match status" value="1"/>
</dbReference>
<keyword evidence="4 7" id="KW-0472">Membrane</keyword>
<evidence type="ECO:0000256" key="3">
    <source>
        <dbReference type="ARBA" id="ARBA00022989"/>
    </source>
</evidence>
<sequence length="376" mass="41579">MDVDAQFNLTAYFAQPTPWQNEPAALRGIVITVTITTLTSAIAICIAPTFGLGQHLISFTAPELRTFLILFYIGNASYVSSTAFMKLSLLFQYVRIFSESNPLLRRLCQVLLVIVGLWGLAFSFMAWVPCFPVYAYWDLVPDGGRCYGFGISTDRTAFVAHTAINMALDVFVLAIPVPIYFDGTAPLRTRAGLLILLLLGLLVNVFATWRLVLLVQSVDSFVETIFDSTYYAPVTVLLASLEVNLASICASVPIFWPVLRQQVFRVLVTKEVEITRGERYDYKLDSHGGGGGDSRPSSSRMGSRRSLVSVEDNVELAGLRPATARTANTTATHKQQHYGDDFIMDQVDPLRPNTSVGVETLVRSDTGKKKKRGRSR</sequence>
<feature type="region of interest" description="Disordered" evidence="6">
    <location>
        <begin position="319"/>
        <end position="376"/>
    </location>
</feature>
<comment type="similarity">
    <text evidence="5">Belongs to the SAT4 family.</text>
</comment>
<feature type="transmembrane region" description="Helical" evidence="7">
    <location>
        <begin position="193"/>
        <end position="218"/>
    </location>
</feature>
<feature type="transmembrane region" description="Helical" evidence="7">
    <location>
        <begin position="29"/>
        <end position="49"/>
    </location>
</feature>
<evidence type="ECO:0000256" key="2">
    <source>
        <dbReference type="ARBA" id="ARBA00022692"/>
    </source>
</evidence>
<feature type="compositionally biased region" description="Low complexity" evidence="6">
    <location>
        <begin position="322"/>
        <end position="332"/>
    </location>
</feature>
<dbReference type="InterPro" id="IPR049326">
    <property type="entry name" value="Rhodopsin_dom_fungi"/>
</dbReference>